<keyword evidence="2" id="KW-1185">Reference proteome</keyword>
<dbReference type="Proteomes" id="UP001642360">
    <property type="component" value="Unassembled WGS sequence"/>
</dbReference>
<evidence type="ECO:0000313" key="1">
    <source>
        <dbReference type="EMBL" id="CAK9146763.1"/>
    </source>
</evidence>
<dbReference type="AlphaFoldDB" id="A0ABC8RP52"/>
<evidence type="ECO:0000313" key="2">
    <source>
        <dbReference type="Proteomes" id="UP001642360"/>
    </source>
</evidence>
<comment type="caution">
    <text evidence="1">The sequence shown here is derived from an EMBL/GenBank/DDBJ whole genome shotgun (WGS) entry which is preliminary data.</text>
</comment>
<proteinExistence type="predicted"/>
<name>A0ABC8RP52_9AQUA</name>
<reference evidence="1 2" key="1">
    <citation type="submission" date="2024-02" db="EMBL/GenBank/DDBJ databases">
        <authorList>
            <person name="Vignale AGUSTIN F."/>
            <person name="Sosa J E."/>
            <person name="Modenutti C."/>
        </authorList>
    </citation>
    <scope>NUCLEOTIDE SEQUENCE [LARGE SCALE GENOMIC DNA]</scope>
</reference>
<organism evidence="1 2">
    <name type="scientific">Ilex paraguariensis</name>
    <name type="common">yerba mate</name>
    <dbReference type="NCBI Taxonomy" id="185542"/>
    <lineage>
        <taxon>Eukaryota</taxon>
        <taxon>Viridiplantae</taxon>
        <taxon>Streptophyta</taxon>
        <taxon>Embryophyta</taxon>
        <taxon>Tracheophyta</taxon>
        <taxon>Spermatophyta</taxon>
        <taxon>Magnoliopsida</taxon>
        <taxon>eudicotyledons</taxon>
        <taxon>Gunneridae</taxon>
        <taxon>Pentapetalae</taxon>
        <taxon>asterids</taxon>
        <taxon>campanulids</taxon>
        <taxon>Aquifoliales</taxon>
        <taxon>Aquifoliaceae</taxon>
        <taxon>Ilex</taxon>
    </lineage>
</organism>
<protein>
    <submittedName>
        <fullName evidence="1">Uncharacterized protein</fullName>
    </submittedName>
</protein>
<gene>
    <name evidence="1" type="ORF">ILEXP_LOCUS14631</name>
</gene>
<dbReference type="EMBL" id="CAUOFW020001613">
    <property type="protein sequence ID" value="CAK9146763.1"/>
    <property type="molecule type" value="Genomic_DNA"/>
</dbReference>
<sequence length="131" mass="14500">MWGAKIRALPLSSLPALSDSLHWWSVAGVTRFPTTIVDCCSWPTSSIKKGLRFYFKGFLMDEHSYELSLAAVCQFGLVALPRSIMMNAVFPTIFVFVAGCAVCKAGAEVEDRRAVLISALRRNMVFDYISA</sequence>
<accession>A0ABC8RP52</accession>